<evidence type="ECO:0000256" key="1">
    <source>
        <dbReference type="SAM" id="MobiDB-lite"/>
    </source>
</evidence>
<comment type="caution">
    <text evidence="2">The sequence shown here is derived from an EMBL/GenBank/DDBJ whole genome shotgun (WGS) entry which is preliminary data.</text>
</comment>
<feature type="compositionally biased region" description="Polar residues" evidence="1">
    <location>
        <begin position="62"/>
        <end position="79"/>
    </location>
</feature>
<name>A0AAD6IBR3_PENCN</name>
<dbReference type="Proteomes" id="UP001219568">
    <property type="component" value="Unassembled WGS sequence"/>
</dbReference>
<sequence length="164" mass="18030">MLSLAKEGPLKASGPFQTFIEKVSNPSGEQQPPLKRRRIEETPMDSTGFEATDEGGPEGTLATGSRGIQHSHKNNSTAIQQNRQIDYRCSSSPISNLPMLGDRLFNALQSSHQWQWERTVGGTETSDCLAALVPKNRSQDISINLLVGHKDGLQLIHELKAIRV</sequence>
<evidence type="ECO:0000313" key="2">
    <source>
        <dbReference type="EMBL" id="KAJ6041561.1"/>
    </source>
</evidence>
<feature type="region of interest" description="Disordered" evidence="1">
    <location>
        <begin position="1"/>
        <end position="79"/>
    </location>
</feature>
<evidence type="ECO:0000313" key="3">
    <source>
        <dbReference type="Proteomes" id="UP001219568"/>
    </source>
</evidence>
<reference evidence="2" key="1">
    <citation type="journal article" date="2023" name="IMA Fungus">
        <title>Comparative genomic study of the Penicillium genus elucidates a diverse pangenome and 15 lateral gene transfer events.</title>
        <authorList>
            <person name="Petersen C."/>
            <person name="Sorensen T."/>
            <person name="Nielsen M.R."/>
            <person name="Sondergaard T.E."/>
            <person name="Sorensen J.L."/>
            <person name="Fitzpatrick D.A."/>
            <person name="Frisvad J.C."/>
            <person name="Nielsen K.L."/>
        </authorList>
    </citation>
    <scope>NUCLEOTIDE SEQUENCE</scope>
    <source>
        <strain evidence="2">IBT 15450</strain>
    </source>
</reference>
<accession>A0AAD6IBR3</accession>
<protein>
    <submittedName>
        <fullName evidence="2">Uncharacterized protein</fullName>
    </submittedName>
</protein>
<organism evidence="2 3">
    <name type="scientific">Penicillium canescens</name>
    <dbReference type="NCBI Taxonomy" id="5083"/>
    <lineage>
        <taxon>Eukaryota</taxon>
        <taxon>Fungi</taxon>
        <taxon>Dikarya</taxon>
        <taxon>Ascomycota</taxon>
        <taxon>Pezizomycotina</taxon>
        <taxon>Eurotiomycetes</taxon>
        <taxon>Eurotiomycetidae</taxon>
        <taxon>Eurotiales</taxon>
        <taxon>Aspergillaceae</taxon>
        <taxon>Penicillium</taxon>
    </lineage>
</organism>
<reference evidence="2" key="2">
    <citation type="submission" date="2023-01" db="EMBL/GenBank/DDBJ databases">
        <authorList>
            <person name="Petersen C."/>
        </authorList>
    </citation>
    <scope>NUCLEOTIDE SEQUENCE</scope>
    <source>
        <strain evidence="2">IBT 15450</strain>
    </source>
</reference>
<keyword evidence="3" id="KW-1185">Reference proteome</keyword>
<proteinExistence type="predicted"/>
<dbReference type="EMBL" id="JAQJZL010000005">
    <property type="protein sequence ID" value="KAJ6041561.1"/>
    <property type="molecule type" value="Genomic_DNA"/>
</dbReference>
<gene>
    <name evidence="2" type="ORF">N7460_006951</name>
</gene>
<dbReference type="AlphaFoldDB" id="A0AAD6IBR3"/>